<dbReference type="PROSITE" id="PS50850">
    <property type="entry name" value="MFS"/>
    <property type="match status" value="1"/>
</dbReference>
<evidence type="ECO:0000256" key="3">
    <source>
        <dbReference type="ARBA" id="ARBA00022475"/>
    </source>
</evidence>
<accession>A0ABP7F0N0</accession>
<dbReference type="NCBIfam" id="NF007792">
    <property type="entry name" value="PRK10489.1"/>
    <property type="match status" value="1"/>
</dbReference>
<feature type="transmembrane region" description="Helical" evidence="9">
    <location>
        <begin position="21"/>
        <end position="46"/>
    </location>
</feature>
<proteinExistence type="inferred from homology"/>
<evidence type="ECO:0000256" key="5">
    <source>
        <dbReference type="ARBA" id="ARBA00022989"/>
    </source>
</evidence>
<keyword evidence="6 9" id="KW-0472">Membrane</keyword>
<evidence type="ECO:0000256" key="4">
    <source>
        <dbReference type="ARBA" id="ARBA00022692"/>
    </source>
</evidence>
<gene>
    <name evidence="11" type="ORF">GCM10022402_06740</name>
</gene>
<evidence type="ECO:0000256" key="1">
    <source>
        <dbReference type="ARBA" id="ARBA00004429"/>
    </source>
</evidence>
<dbReference type="RefSeq" id="WP_344967119.1">
    <property type="nucleotide sequence ID" value="NZ_BAABDD010000002.1"/>
</dbReference>
<feature type="transmembrane region" description="Helical" evidence="9">
    <location>
        <begin position="145"/>
        <end position="174"/>
    </location>
</feature>
<dbReference type="EMBL" id="BAABDD010000002">
    <property type="protein sequence ID" value="GAA3728746.1"/>
    <property type="molecule type" value="Genomic_DNA"/>
</dbReference>
<feature type="transmembrane region" description="Helical" evidence="9">
    <location>
        <begin position="180"/>
        <end position="197"/>
    </location>
</feature>
<feature type="transmembrane region" description="Helical" evidence="9">
    <location>
        <begin position="296"/>
        <end position="329"/>
    </location>
</feature>
<name>A0ABP7F0N0_9ACTN</name>
<keyword evidence="2" id="KW-0813">Transport</keyword>
<dbReference type="PANTHER" id="PTHR23513">
    <property type="entry name" value="INTEGRAL MEMBRANE EFFLUX PROTEIN-RELATED"/>
    <property type="match status" value="1"/>
</dbReference>
<dbReference type="CDD" id="cd06173">
    <property type="entry name" value="MFS_MefA_like"/>
    <property type="match status" value="1"/>
</dbReference>
<evidence type="ECO:0000256" key="9">
    <source>
        <dbReference type="SAM" id="Phobius"/>
    </source>
</evidence>
<feature type="transmembrane region" description="Helical" evidence="9">
    <location>
        <begin position="375"/>
        <end position="402"/>
    </location>
</feature>
<feature type="transmembrane region" description="Helical" evidence="9">
    <location>
        <begin position="266"/>
        <end position="284"/>
    </location>
</feature>
<keyword evidence="3" id="KW-1003">Cell membrane</keyword>
<dbReference type="InterPro" id="IPR036259">
    <property type="entry name" value="MFS_trans_sf"/>
</dbReference>
<dbReference type="InterPro" id="IPR011701">
    <property type="entry name" value="MFS"/>
</dbReference>
<feature type="domain" description="Major facilitator superfamily (MFS) profile" evidence="10">
    <location>
        <begin position="18"/>
        <end position="408"/>
    </location>
</feature>
<dbReference type="Proteomes" id="UP001500908">
    <property type="component" value="Unassembled WGS sequence"/>
</dbReference>
<evidence type="ECO:0000256" key="7">
    <source>
        <dbReference type="ARBA" id="ARBA00038075"/>
    </source>
</evidence>
<evidence type="ECO:0000259" key="10">
    <source>
        <dbReference type="PROSITE" id="PS50850"/>
    </source>
</evidence>
<reference evidence="12" key="1">
    <citation type="journal article" date="2019" name="Int. J. Syst. Evol. Microbiol.">
        <title>The Global Catalogue of Microorganisms (GCM) 10K type strain sequencing project: providing services to taxonomists for standard genome sequencing and annotation.</title>
        <authorList>
            <consortium name="The Broad Institute Genomics Platform"/>
            <consortium name="The Broad Institute Genome Sequencing Center for Infectious Disease"/>
            <person name="Wu L."/>
            <person name="Ma J."/>
        </authorList>
    </citation>
    <scope>NUCLEOTIDE SEQUENCE [LARGE SCALE GENOMIC DNA]</scope>
    <source>
        <strain evidence="12">JCM 17137</strain>
    </source>
</reference>
<evidence type="ECO:0000313" key="12">
    <source>
        <dbReference type="Proteomes" id="UP001500908"/>
    </source>
</evidence>
<evidence type="ECO:0000256" key="8">
    <source>
        <dbReference type="ARBA" id="ARBA00040914"/>
    </source>
</evidence>
<feature type="transmembrane region" description="Helical" evidence="9">
    <location>
        <begin position="87"/>
        <end position="105"/>
    </location>
</feature>
<evidence type="ECO:0000256" key="2">
    <source>
        <dbReference type="ARBA" id="ARBA00022448"/>
    </source>
</evidence>
<dbReference type="SUPFAM" id="SSF103473">
    <property type="entry name" value="MFS general substrate transporter"/>
    <property type="match status" value="1"/>
</dbReference>
<evidence type="ECO:0000313" key="11">
    <source>
        <dbReference type="EMBL" id="GAA3728746.1"/>
    </source>
</evidence>
<keyword evidence="4 9" id="KW-0812">Transmembrane</keyword>
<dbReference type="Pfam" id="PF07690">
    <property type="entry name" value="MFS_1"/>
    <property type="match status" value="1"/>
</dbReference>
<comment type="subcellular location">
    <subcellularLocation>
        <location evidence="1">Cell inner membrane</location>
        <topology evidence="1">Multi-pass membrane protein</topology>
    </subcellularLocation>
</comment>
<sequence length="425" mass="42827">MKPASIAIDITPLQISREFRIAFTARLISLVGIGFTTTALPLQVYAMTRSSLLVATVAATAGVSMFAGTLTGGVLADRLDRRRLIIGGRLAATVAFVLLAANTVVPEHPLLALIYACAALNGFLGSFSTVALQAAAPGFVPPDRLAAAGALLAMTAKLGMAISPALAGLIIAVWGFGVNYSITAVAGMLTVAMVWRLPSLHPPARQGAQGARSLFADIAAGLSFAARDRTVGPLLLVGFLLLLFASPQVLIPAFNDRVLDGSEFTAGLLYAAPATGAAVGSLTSGWTGRVRHTGSFLLGAVAVCGGAVVGLGIAPTLVAALVALTFFGVGQIVEEILRYALLQSHTPDALRGRVNSLWTAQATAGGALGSLTLGAIVPLVGVSTAIVIGGAATVAAVTVIVVSLPGLRRAGVAPAVPGNDSGISS</sequence>
<protein>
    <recommendedName>
        <fullName evidence="8">Multidrug efflux pump Tap</fullName>
    </recommendedName>
</protein>
<keyword evidence="5 9" id="KW-1133">Transmembrane helix</keyword>
<feature type="transmembrane region" description="Helical" evidence="9">
    <location>
        <begin position="52"/>
        <end position="75"/>
    </location>
</feature>
<feature type="transmembrane region" description="Helical" evidence="9">
    <location>
        <begin position="234"/>
        <end position="254"/>
    </location>
</feature>
<comment type="caution">
    <text evidence="11">The sequence shown here is derived from an EMBL/GenBank/DDBJ whole genome shotgun (WGS) entry which is preliminary data.</text>
</comment>
<dbReference type="Gene3D" id="1.20.1250.20">
    <property type="entry name" value="MFS general substrate transporter like domains"/>
    <property type="match status" value="1"/>
</dbReference>
<dbReference type="InterPro" id="IPR020846">
    <property type="entry name" value="MFS_dom"/>
</dbReference>
<evidence type="ECO:0000256" key="6">
    <source>
        <dbReference type="ARBA" id="ARBA00023136"/>
    </source>
</evidence>
<keyword evidence="12" id="KW-1185">Reference proteome</keyword>
<feature type="transmembrane region" description="Helical" evidence="9">
    <location>
        <begin position="111"/>
        <end position="133"/>
    </location>
</feature>
<comment type="similarity">
    <text evidence="7">Belongs to the major facilitator superfamily. Drug:H(+) antiporter-3 (DHA3) (TC 2.A.1.21) family.</text>
</comment>
<organism evidence="11 12">
    <name type="scientific">Salinactinospora qingdaonensis</name>
    <dbReference type="NCBI Taxonomy" id="702744"/>
    <lineage>
        <taxon>Bacteria</taxon>
        <taxon>Bacillati</taxon>
        <taxon>Actinomycetota</taxon>
        <taxon>Actinomycetes</taxon>
        <taxon>Streptosporangiales</taxon>
        <taxon>Nocardiopsidaceae</taxon>
        <taxon>Salinactinospora</taxon>
    </lineage>
</organism>
<dbReference type="PANTHER" id="PTHR23513:SF9">
    <property type="entry name" value="ENTEROBACTIN EXPORTER ENTS"/>
    <property type="match status" value="1"/>
</dbReference>